<dbReference type="Pfam" id="PF10679">
    <property type="entry name" value="DUF2491"/>
    <property type="match status" value="1"/>
</dbReference>
<organism evidence="1 2">
    <name type="scientific">Vibrio ostreae</name>
    <dbReference type="NCBI Taxonomy" id="2841925"/>
    <lineage>
        <taxon>Bacteria</taxon>
        <taxon>Pseudomonadati</taxon>
        <taxon>Pseudomonadota</taxon>
        <taxon>Gammaproteobacteria</taxon>
        <taxon>Vibrionales</taxon>
        <taxon>Vibrionaceae</taxon>
        <taxon>Vibrio</taxon>
    </lineage>
</organism>
<evidence type="ECO:0000313" key="2">
    <source>
        <dbReference type="Proteomes" id="UP000694232"/>
    </source>
</evidence>
<accession>A0A975YMD1</accession>
<sequence length="216" mass="24399">MLNTLKKIFAFKNSSASSAPAPLPPQVLGLKLGGSFTIDALKLKLAEPMLTIEGAASDHIIEAVGEVQLDPQRKLLRFYTDDEGLLQIQLFGEHIEEIILWYFYDVKAISTPQWSKVLNNQVAKSHYALEDQTFTQFWEGNTPVVLTEKTYHLDGSVSETDQFCMAYTREIDSQQCPRELLLISAEEKYNSVTNDFDRELVRSTGFALSKTDIQDN</sequence>
<proteinExistence type="predicted"/>
<evidence type="ECO:0000313" key="1">
    <source>
        <dbReference type="EMBL" id="QXO16592.1"/>
    </source>
</evidence>
<reference evidence="1" key="1">
    <citation type="submission" date="2021-06" db="EMBL/GenBank/DDBJ databases">
        <title>Vibrio nov. sp., novel gut bacterium isolated from Yellow Sea oyster.</title>
        <authorList>
            <person name="Muhammad N."/>
            <person name="Nguyen T.H."/>
            <person name="Lee Y.-J."/>
            <person name="Ko J."/>
            <person name="Kim S.-G."/>
        </authorList>
    </citation>
    <scope>NUCLEOTIDE SEQUENCE</scope>
    <source>
        <strain evidence="1">OG9-811</strain>
    </source>
</reference>
<dbReference type="KEGG" id="vos:KNV97_13970"/>
<keyword evidence="2" id="KW-1185">Reference proteome</keyword>
<dbReference type="Proteomes" id="UP000694232">
    <property type="component" value="Chromosome 1"/>
</dbReference>
<dbReference type="AlphaFoldDB" id="A0A975YMD1"/>
<name>A0A975YMD1_9VIBR</name>
<gene>
    <name evidence="1" type="ORF">KNV97_13970</name>
</gene>
<dbReference type="RefSeq" id="WP_218562150.1">
    <property type="nucleotide sequence ID" value="NZ_CP076643.1"/>
</dbReference>
<dbReference type="InterPro" id="IPR019621">
    <property type="entry name" value="DUF2491"/>
</dbReference>
<protein>
    <submittedName>
        <fullName evidence="1">YjfK family protein</fullName>
    </submittedName>
</protein>
<dbReference type="EMBL" id="CP076643">
    <property type="protein sequence ID" value="QXO16592.1"/>
    <property type="molecule type" value="Genomic_DNA"/>
</dbReference>